<accession>A0A9P6ZMQ9</accession>
<reference evidence="2" key="1">
    <citation type="journal article" date="2020" name="New Phytol.">
        <title>Comparative genomics reveals dynamic genome evolution in host specialist ectomycorrhizal fungi.</title>
        <authorList>
            <person name="Lofgren L.A."/>
            <person name="Nguyen N.H."/>
            <person name="Vilgalys R."/>
            <person name="Ruytinx J."/>
            <person name="Liao H.L."/>
            <person name="Branco S."/>
            <person name="Kuo A."/>
            <person name="LaButti K."/>
            <person name="Lipzen A."/>
            <person name="Andreopoulos W."/>
            <person name="Pangilinan J."/>
            <person name="Riley R."/>
            <person name="Hundley H."/>
            <person name="Na H."/>
            <person name="Barry K."/>
            <person name="Grigoriev I.V."/>
            <person name="Stajich J.E."/>
            <person name="Kennedy P.G."/>
        </authorList>
    </citation>
    <scope>NUCLEOTIDE SEQUENCE</scope>
    <source>
        <strain evidence="2">DOB743</strain>
    </source>
</reference>
<feature type="region of interest" description="Disordered" evidence="1">
    <location>
        <begin position="794"/>
        <end position="880"/>
    </location>
</feature>
<gene>
    <name evidence="2" type="ORF">EV702DRAFT_1201585</name>
</gene>
<feature type="compositionally biased region" description="Acidic residues" evidence="1">
    <location>
        <begin position="808"/>
        <end position="817"/>
    </location>
</feature>
<evidence type="ECO:0000256" key="1">
    <source>
        <dbReference type="SAM" id="MobiDB-lite"/>
    </source>
</evidence>
<feature type="compositionally biased region" description="Basic and acidic residues" evidence="1">
    <location>
        <begin position="845"/>
        <end position="861"/>
    </location>
</feature>
<dbReference type="OrthoDB" id="2676884at2759"/>
<keyword evidence="3" id="KW-1185">Reference proteome</keyword>
<feature type="compositionally biased region" description="Polar residues" evidence="1">
    <location>
        <begin position="10"/>
        <end position="22"/>
    </location>
</feature>
<comment type="caution">
    <text evidence="2">The sequence shown here is derived from an EMBL/GenBank/DDBJ whole genome shotgun (WGS) entry which is preliminary data.</text>
</comment>
<sequence>MSCKGKEKVNTTAGGKKSNANTFKVDKRPVQGMIDMDDPAARTVVLDGKLEKAIIGIGKINILDIENEIQFGRYNNRPLKISEVNKMITLFDKHGMQWMKSENAIAIVIEPARLAPGQMLEGRWNSPDMLTSIKLLDKKPIQLASGQHHVVALRKMINKYLKEEESLDKCLWRLQDKEALTDEEVVEHEKLRKRLEKVKGHIDEMGQWGVILYDIQIIDGEKDLGKHLSQNQVLHIYSETQEEQLQAAMKILEDQHKKTAVNKNSKLMKVLKQTHLMSVLMCDILTMGPHFRLCREFNVGWLSKLIQAVMGMYVRYMAQGIHVWRYLGAKVEDCSTLAEAKNMAEDLAQADDEGYTDALVHLLAITGKVLEVQDEDCLVFLLVMKEIDDVAAKCFKAYEGSLGARQSNYEEAGHWSPEEKRWHEDILGRVYIWLTDTQELDASKDGFSEIASWFECLLHTMKIYAGNSHAVDDDSEAIFSAIEQERGMDASEAAEGVFGSLWIWRTSGVLHLHNKMSEPDVQELMGKHPKTKDEFMMVWDAMLATTQNQAKTMYDQHKKFFGFGEIDLPISSMSMPCMHGLMVTRWDWQWATVKKNLPREAEPLVQAMFLEQHIAERYRPRILKDPIVWAIRDSIQKSMMDGIPQSKLKASTAGSLAKRKEWAYWDGITVDEPGEDLEVKDQIDAEAQARLVETNRHIAAEKADYDAILKIRKTIMSMPIARVTFHKKSRLTVEVVDAINQLTEALMISTSRQRKRFLSGVEMKEFDLMHDVMDLNIPDVEGLPDEYTIQSAVTGAEAEREGTNGDGADGDDKGEEETLPRATMKSPKGKGKVKEHAPAAAVTEASRDTNVEMEDALEKQVKPKPARPRPVPAKKTVKATPLAAKVTTEVKPQMDKIPQMVEMKVELRMKVEIIKMMVQMTVEMMVTQRMHKAQTHLWLPSSWTTTQ</sequence>
<evidence type="ECO:0000313" key="3">
    <source>
        <dbReference type="Proteomes" id="UP000714275"/>
    </source>
</evidence>
<protein>
    <submittedName>
        <fullName evidence="2">Uncharacterized protein</fullName>
    </submittedName>
</protein>
<evidence type="ECO:0000313" key="2">
    <source>
        <dbReference type="EMBL" id="KAG1772197.1"/>
    </source>
</evidence>
<feature type="region of interest" description="Disordered" evidence="1">
    <location>
        <begin position="1"/>
        <end position="22"/>
    </location>
</feature>
<dbReference type="EMBL" id="JABBWD010000054">
    <property type="protein sequence ID" value="KAG1772197.1"/>
    <property type="molecule type" value="Genomic_DNA"/>
</dbReference>
<dbReference type="AlphaFoldDB" id="A0A9P6ZMQ9"/>
<proteinExistence type="predicted"/>
<name>A0A9P6ZMQ9_9AGAM</name>
<organism evidence="2 3">
    <name type="scientific">Suillus placidus</name>
    <dbReference type="NCBI Taxonomy" id="48579"/>
    <lineage>
        <taxon>Eukaryota</taxon>
        <taxon>Fungi</taxon>
        <taxon>Dikarya</taxon>
        <taxon>Basidiomycota</taxon>
        <taxon>Agaricomycotina</taxon>
        <taxon>Agaricomycetes</taxon>
        <taxon>Agaricomycetidae</taxon>
        <taxon>Boletales</taxon>
        <taxon>Suillineae</taxon>
        <taxon>Suillaceae</taxon>
        <taxon>Suillus</taxon>
    </lineage>
</organism>
<dbReference type="Proteomes" id="UP000714275">
    <property type="component" value="Unassembled WGS sequence"/>
</dbReference>